<organism evidence="1 2">
    <name type="scientific">Neosartorya fischeri (strain ATCC 1020 / DSM 3700 / CBS 544.65 / FGSC A1164 / JCM 1740 / NRRL 181 / WB 181)</name>
    <name type="common">Aspergillus fischerianus</name>
    <dbReference type="NCBI Taxonomy" id="331117"/>
    <lineage>
        <taxon>Eukaryota</taxon>
        <taxon>Fungi</taxon>
        <taxon>Dikarya</taxon>
        <taxon>Ascomycota</taxon>
        <taxon>Pezizomycotina</taxon>
        <taxon>Eurotiomycetes</taxon>
        <taxon>Eurotiomycetidae</taxon>
        <taxon>Eurotiales</taxon>
        <taxon>Aspergillaceae</taxon>
        <taxon>Aspergillus</taxon>
        <taxon>Aspergillus subgen. Fumigati</taxon>
    </lineage>
</organism>
<dbReference type="GeneID" id="4591366"/>
<dbReference type="OrthoDB" id="1720422at2759"/>
<evidence type="ECO:0000313" key="1">
    <source>
        <dbReference type="EMBL" id="EAW22770.1"/>
    </source>
</evidence>
<dbReference type="VEuPathDB" id="FungiDB:NFIA_014620"/>
<dbReference type="KEGG" id="nfi:NFIA_014620"/>
<dbReference type="AlphaFoldDB" id="A1D2X7"/>
<dbReference type="RefSeq" id="XP_001264667.1">
    <property type="nucleotide sequence ID" value="XM_001264666.1"/>
</dbReference>
<dbReference type="OMA" id="DIFEFAM"/>
<sequence>MQPRPSCKLLHIRASGVVLEKLSSYEQRNWSPAPVFNFKYGDDPPYGPDDIFEFAMWAFGDDGLPNLAVLAWGDFSYEGRYSKFNALLCRSDNGYRPLNSADVSLWDLVQNNMDMLAACPLDDIMG</sequence>
<dbReference type="HOGENOM" id="CLU_1982162_0_0_1"/>
<dbReference type="eggNOG" id="ENOG502R76P">
    <property type="taxonomic scope" value="Eukaryota"/>
</dbReference>
<dbReference type="Proteomes" id="UP000006702">
    <property type="component" value="Unassembled WGS sequence"/>
</dbReference>
<gene>
    <name evidence="1" type="ORF">NFIA_014620</name>
</gene>
<reference evidence="2" key="1">
    <citation type="journal article" date="2008" name="PLoS Genet.">
        <title>Genomic islands in the pathogenic filamentous fungus Aspergillus fumigatus.</title>
        <authorList>
            <person name="Fedorova N.D."/>
            <person name="Khaldi N."/>
            <person name="Joardar V.S."/>
            <person name="Maiti R."/>
            <person name="Amedeo P."/>
            <person name="Anderson M.J."/>
            <person name="Crabtree J."/>
            <person name="Silva J.C."/>
            <person name="Badger J.H."/>
            <person name="Albarraq A."/>
            <person name="Angiuoli S."/>
            <person name="Bussey H."/>
            <person name="Bowyer P."/>
            <person name="Cotty P.J."/>
            <person name="Dyer P.S."/>
            <person name="Egan A."/>
            <person name="Galens K."/>
            <person name="Fraser-Liggett C.M."/>
            <person name="Haas B.J."/>
            <person name="Inman J.M."/>
            <person name="Kent R."/>
            <person name="Lemieux S."/>
            <person name="Malavazi I."/>
            <person name="Orvis J."/>
            <person name="Roemer T."/>
            <person name="Ronning C.M."/>
            <person name="Sundaram J.P."/>
            <person name="Sutton G."/>
            <person name="Turner G."/>
            <person name="Venter J.C."/>
            <person name="White O.R."/>
            <person name="Whitty B.R."/>
            <person name="Youngman P."/>
            <person name="Wolfe K.H."/>
            <person name="Goldman G.H."/>
            <person name="Wortman J.R."/>
            <person name="Jiang B."/>
            <person name="Denning D.W."/>
            <person name="Nierman W.C."/>
        </authorList>
    </citation>
    <scope>NUCLEOTIDE SEQUENCE [LARGE SCALE GENOMIC DNA]</scope>
    <source>
        <strain evidence="2">ATCC 1020 / DSM 3700 / CBS 544.65 / FGSC A1164 / JCM 1740 / NRRL 181 / WB 181</strain>
    </source>
</reference>
<dbReference type="EMBL" id="DS027688">
    <property type="protein sequence ID" value="EAW22770.1"/>
    <property type="molecule type" value="Genomic_DNA"/>
</dbReference>
<proteinExistence type="predicted"/>
<protein>
    <submittedName>
        <fullName evidence="1">Uncharacterized protein</fullName>
    </submittedName>
</protein>
<accession>A1D2X7</accession>
<name>A1D2X7_NEOFI</name>
<keyword evidence="2" id="KW-1185">Reference proteome</keyword>
<evidence type="ECO:0000313" key="2">
    <source>
        <dbReference type="Proteomes" id="UP000006702"/>
    </source>
</evidence>